<feature type="binding site" evidence="12 16">
    <location>
        <position position="357"/>
    </location>
    <ligand>
        <name>substrate</name>
    </ligand>
</feature>
<evidence type="ECO:0000313" key="19">
    <source>
        <dbReference type="EMBL" id="KUK37060.1"/>
    </source>
</evidence>
<keyword evidence="7 12" id="KW-0862">Zinc</keyword>
<dbReference type="FunFam" id="3.40.50.1980:FF:000026">
    <property type="entry name" value="Histidinol dehydrogenase"/>
    <property type="match status" value="1"/>
</dbReference>
<evidence type="ECO:0000256" key="16">
    <source>
        <dbReference type="PIRSR" id="PIRSR000099-3"/>
    </source>
</evidence>
<dbReference type="GO" id="GO:0008270">
    <property type="term" value="F:zinc ion binding"/>
    <property type="evidence" value="ECO:0007669"/>
    <property type="project" value="UniProtKB-UniRule"/>
</dbReference>
<dbReference type="UniPathway" id="UPA00031">
    <property type="reaction ID" value="UER00014"/>
</dbReference>
<dbReference type="InterPro" id="IPR016161">
    <property type="entry name" value="Ald_DH/histidinol_DH"/>
</dbReference>
<evidence type="ECO:0000256" key="2">
    <source>
        <dbReference type="ARBA" id="ARBA00004940"/>
    </source>
</evidence>
<sequence>MLKVVSSRDELVARLLQREHRGEDLEAGVRAIIDQVREQGDAGVLAATRRFDRANLTASELQVTEEEIREAYAKISPELLESLRQAHEHIRDFHARQLLQSWFQPGRDGEVVGQLYRPLKRVGIYVPGGTAAYPSSVLMNAVPAKVAGVEEIIMVTPPRPDGSVLPLVLVAAAESGVTKIFKAGGVQAVAALAYGTESIPKVDKIVGPGNIYVTIAKRLVFGLVDIDMLAGPSEIVVVADGDADPELVAADLLSQAEHDPRAAAILVTPDEELACRVRDEVERQLAELPRREIAAEALENYGAAVVTGSLSEAVELANELAPEHLELYIREPFAWLGAIENAGAVFLGSYASEPVGDYFAGPNHVLPTGGTARFFSPLSVEDFLKRTSVIYASEQALQKWGPHIVRLAEDEGLDAHARAVALRLKRLGSD</sequence>
<proteinExistence type="inferred from homology"/>
<dbReference type="PIRSF" id="PIRSF000099">
    <property type="entry name" value="Histidinol_dh"/>
    <property type="match status" value="1"/>
</dbReference>
<dbReference type="InterPro" id="IPR012131">
    <property type="entry name" value="Hstdl_DH"/>
</dbReference>
<feature type="binding site" evidence="12 17">
    <location>
        <position position="255"/>
    </location>
    <ligand>
        <name>Zn(2+)</name>
        <dbReference type="ChEBI" id="CHEBI:29105"/>
    </ligand>
</feature>
<dbReference type="EMBL" id="LGFO01000014">
    <property type="protein sequence ID" value="KUK37060.1"/>
    <property type="molecule type" value="Genomic_DNA"/>
</dbReference>
<evidence type="ECO:0000256" key="4">
    <source>
        <dbReference type="ARBA" id="ARBA00012965"/>
    </source>
</evidence>
<dbReference type="PANTHER" id="PTHR21256:SF2">
    <property type="entry name" value="HISTIDINE BIOSYNTHESIS TRIFUNCTIONAL PROTEIN"/>
    <property type="match status" value="1"/>
</dbReference>
<keyword evidence="8 12" id="KW-0560">Oxidoreductase</keyword>
<evidence type="ECO:0000313" key="20">
    <source>
        <dbReference type="Proteomes" id="UP000053326"/>
    </source>
</evidence>
<gene>
    <name evidence="12" type="primary">hisD</name>
    <name evidence="19" type="ORF">XD66_0223</name>
</gene>
<evidence type="ECO:0000256" key="18">
    <source>
        <dbReference type="RuleBase" id="RU004175"/>
    </source>
</evidence>
<name>A0A124FKF3_9THEO</name>
<feature type="binding site" evidence="12 16">
    <location>
        <position position="324"/>
    </location>
    <ligand>
        <name>substrate</name>
    </ligand>
</feature>
<dbReference type="SUPFAM" id="SSF53720">
    <property type="entry name" value="ALDH-like"/>
    <property type="match status" value="1"/>
</dbReference>
<evidence type="ECO:0000256" key="6">
    <source>
        <dbReference type="ARBA" id="ARBA00022723"/>
    </source>
</evidence>
<evidence type="ECO:0000256" key="13">
    <source>
        <dbReference type="PIRNR" id="PIRNR000099"/>
    </source>
</evidence>
<evidence type="ECO:0000256" key="17">
    <source>
        <dbReference type="PIRSR" id="PIRSR000099-4"/>
    </source>
</evidence>
<keyword evidence="6 12" id="KW-0479">Metal-binding</keyword>
<evidence type="ECO:0000256" key="15">
    <source>
        <dbReference type="PIRSR" id="PIRSR000099-2"/>
    </source>
</evidence>
<evidence type="ECO:0000256" key="12">
    <source>
        <dbReference type="HAMAP-Rule" id="MF_01024"/>
    </source>
</evidence>
<evidence type="ECO:0000256" key="5">
    <source>
        <dbReference type="ARBA" id="ARBA00022605"/>
    </source>
</evidence>
<evidence type="ECO:0000256" key="8">
    <source>
        <dbReference type="ARBA" id="ARBA00023002"/>
    </source>
</evidence>
<keyword evidence="9 12" id="KW-0520">NAD</keyword>
<dbReference type="HAMAP" id="MF_01024">
    <property type="entry name" value="HisD"/>
    <property type="match status" value="1"/>
</dbReference>
<evidence type="ECO:0000256" key="1">
    <source>
        <dbReference type="ARBA" id="ARBA00003850"/>
    </source>
</evidence>
<evidence type="ECO:0000256" key="3">
    <source>
        <dbReference type="ARBA" id="ARBA00010178"/>
    </source>
</evidence>
<dbReference type="GO" id="GO:0051287">
    <property type="term" value="F:NAD binding"/>
    <property type="evidence" value="ECO:0007669"/>
    <property type="project" value="InterPro"/>
</dbReference>
<feature type="binding site" evidence="12 15">
    <location>
        <position position="125"/>
    </location>
    <ligand>
        <name>NAD(+)</name>
        <dbReference type="ChEBI" id="CHEBI:57540"/>
    </ligand>
</feature>
<dbReference type="FunFam" id="3.40.50.1980:FF:000001">
    <property type="entry name" value="Histidinol dehydrogenase"/>
    <property type="match status" value="1"/>
</dbReference>
<dbReference type="CDD" id="cd06572">
    <property type="entry name" value="Histidinol_dh"/>
    <property type="match status" value="1"/>
</dbReference>
<keyword evidence="10 12" id="KW-0368">Histidine biosynthesis</keyword>
<feature type="binding site" evidence="12 15">
    <location>
        <position position="187"/>
    </location>
    <ligand>
        <name>NAD(+)</name>
        <dbReference type="ChEBI" id="CHEBI:57540"/>
    </ligand>
</feature>
<reference evidence="20" key="1">
    <citation type="journal article" date="2015" name="MBio">
        <title>Genome-Resolved Metagenomic Analysis Reveals Roles for Candidate Phyla and Other Microbial Community Members in Biogeochemical Transformations in Oil Reservoirs.</title>
        <authorList>
            <person name="Hu P."/>
            <person name="Tom L."/>
            <person name="Singh A."/>
            <person name="Thomas B.C."/>
            <person name="Baker B.J."/>
            <person name="Piceno Y.M."/>
            <person name="Andersen G.L."/>
            <person name="Banfield J.F."/>
        </authorList>
    </citation>
    <scope>NUCLEOTIDE SEQUENCE [LARGE SCALE GENOMIC DNA]</scope>
</reference>
<feature type="active site" description="Proton acceptor" evidence="12 14">
    <location>
        <position position="323"/>
    </location>
</feature>
<evidence type="ECO:0000256" key="11">
    <source>
        <dbReference type="ARBA" id="ARBA00049489"/>
    </source>
</evidence>
<feature type="binding site" evidence="12 15">
    <location>
        <position position="210"/>
    </location>
    <ligand>
        <name>NAD(+)</name>
        <dbReference type="ChEBI" id="CHEBI:57540"/>
    </ligand>
</feature>
<evidence type="ECO:0000256" key="14">
    <source>
        <dbReference type="PIRSR" id="PIRSR000099-1"/>
    </source>
</evidence>
<dbReference type="Gene3D" id="3.40.50.1980">
    <property type="entry name" value="Nitrogenase molybdenum iron protein domain"/>
    <property type="match status" value="2"/>
</dbReference>
<evidence type="ECO:0000256" key="7">
    <source>
        <dbReference type="ARBA" id="ARBA00022833"/>
    </source>
</evidence>
<feature type="binding site" evidence="12 16">
    <location>
        <position position="255"/>
    </location>
    <ligand>
        <name>substrate</name>
    </ligand>
</feature>
<comment type="caution">
    <text evidence="19">The sequence shown here is derived from an EMBL/GenBank/DDBJ whole genome shotgun (WGS) entry which is preliminary data.</text>
</comment>
<feature type="binding site" evidence="12 16">
    <location>
        <position position="258"/>
    </location>
    <ligand>
        <name>substrate</name>
    </ligand>
</feature>
<feature type="binding site" evidence="12 17">
    <location>
        <position position="357"/>
    </location>
    <ligand>
        <name>Zn(2+)</name>
        <dbReference type="ChEBI" id="CHEBI:29105"/>
    </ligand>
</feature>
<evidence type="ECO:0000256" key="9">
    <source>
        <dbReference type="ARBA" id="ARBA00023027"/>
    </source>
</evidence>
<dbReference type="PROSITE" id="PS00611">
    <property type="entry name" value="HISOL_DEHYDROGENASE"/>
    <property type="match status" value="1"/>
</dbReference>
<dbReference type="PATRIC" id="fig|85874.4.peg.1338"/>
<comment type="function">
    <text evidence="1 12">Catalyzes the sequential NAD-dependent oxidations of L-histidinol to L-histidinaldehyde and then to L-histidine.</text>
</comment>
<dbReference type="FunFam" id="1.20.5.1300:FF:000002">
    <property type="entry name" value="Histidinol dehydrogenase, chloroplastic"/>
    <property type="match status" value="1"/>
</dbReference>
<dbReference type="NCBIfam" id="TIGR00069">
    <property type="entry name" value="hisD"/>
    <property type="match status" value="1"/>
</dbReference>
<dbReference type="InterPro" id="IPR022695">
    <property type="entry name" value="Histidinol_DH_monofunct"/>
</dbReference>
<feature type="binding site" evidence="12 17">
    <location>
        <position position="416"/>
    </location>
    <ligand>
        <name>Zn(2+)</name>
        <dbReference type="ChEBI" id="CHEBI:29105"/>
    </ligand>
</feature>
<dbReference type="Proteomes" id="UP000053326">
    <property type="component" value="Unassembled WGS sequence"/>
</dbReference>
<dbReference type="Gene3D" id="1.20.5.1300">
    <property type="match status" value="1"/>
</dbReference>
<feature type="active site" description="Proton acceptor" evidence="12 14">
    <location>
        <position position="324"/>
    </location>
</feature>
<keyword evidence="5 12" id="KW-0028">Amino-acid biosynthesis</keyword>
<feature type="binding site" evidence="12 16">
    <location>
        <position position="416"/>
    </location>
    <ligand>
        <name>substrate</name>
    </ligand>
</feature>
<evidence type="ECO:0000256" key="10">
    <source>
        <dbReference type="ARBA" id="ARBA00023102"/>
    </source>
</evidence>
<feature type="binding site" evidence="12 16">
    <location>
        <position position="233"/>
    </location>
    <ligand>
        <name>substrate</name>
    </ligand>
</feature>
<dbReference type="GO" id="GO:0004399">
    <property type="term" value="F:histidinol dehydrogenase activity"/>
    <property type="evidence" value="ECO:0007669"/>
    <property type="project" value="UniProtKB-UniRule"/>
</dbReference>
<feature type="binding site" evidence="12 16">
    <location>
        <position position="411"/>
    </location>
    <ligand>
        <name>substrate</name>
    </ligand>
</feature>
<dbReference type="InterPro" id="IPR001692">
    <property type="entry name" value="Histidinol_DH_CS"/>
</dbReference>
<dbReference type="EC" id="1.1.1.23" evidence="4 12"/>
<accession>A0A124FKF3</accession>
<feature type="binding site" evidence="12 17">
    <location>
        <position position="258"/>
    </location>
    <ligand>
        <name>Zn(2+)</name>
        <dbReference type="ChEBI" id="CHEBI:29105"/>
    </ligand>
</feature>
<dbReference type="GO" id="GO:0000105">
    <property type="term" value="P:L-histidine biosynthetic process"/>
    <property type="evidence" value="ECO:0007669"/>
    <property type="project" value="UniProtKB-UniRule"/>
</dbReference>
<dbReference type="AlphaFoldDB" id="A0A124FKF3"/>
<comment type="cofactor">
    <cofactor evidence="12 17">
        <name>Zn(2+)</name>
        <dbReference type="ChEBI" id="CHEBI:29105"/>
    </cofactor>
    <text evidence="12 17">Binds 1 zinc ion per subunit.</text>
</comment>
<dbReference type="PRINTS" id="PR00083">
    <property type="entry name" value="HOLDHDRGNASE"/>
</dbReference>
<comment type="similarity">
    <text evidence="3 12 13 18">Belongs to the histidinol dehydrogenase family.</text>
</comment>
<comment type="pathway">
    <text evidence="2 12">Amino-acid biosynthesis; L-histidine biosynthesis; L-histidine from 5-phospho-alpha-D-ribose 1-diphosphate: step 9/9.</text>
</comment>
<protein>
    <recommendedName>
        <fullName evidence="4 12">Histidinol dehydrogenase</fullName>
        <shortName evidence="12">HDH</shortName>
        <ecNumber evidence="4 12">1.1.1.23</ecNumber>
    </recommendedName>
</protein>
<dbReference type="GO" id="GO:0005829">
    <property type="term" value="C:cytosol"/>
    <property type="evidence" value="ECO:0007669"/>
    <property type="project" value="TreeGrafter"/>
</dbReference>
<dbReference type="Pfam" id="PF00815">
    <property type="entry name" value="Histidinol_dh"/>
    <property type="match status" value="1"/>
</dbReference>
<organism evidence="19 20">
    <name type="scientific">Thermacetogenium phaeum</name>
    <dbReference type="NCBI Taxonomy" id="85874"/>
    <lineage>
        <taxon>Bacteria</taxon>
        <taxon>Bacillati</taxon>
        <taxon>Bacillota</taxon>
        <taxon>Clostridia</taxon>
        <taxon>Thermoanaerobacterales</taxon>
        <taxon>Thermoanaerobacteraceae</taxon>
        <taxon>Thermacetogenium</taxon>
    </lineage>
</organism>
<comment type="catalytic activity">
    <reaction evidence="11 12">
        <text>L-histidinol + 2 NAD(+) + H2O = L-histidine + 2 NADH + 3 H(+)</text>
        <dbReference type="Rhea" id="RHEA:20641"/>
        <dbReference type="ChEBI" id="CHEBI:15377"/>
        <dbReference type="ChEBI" id="CHEBI:15378"/>
        <dbReference type="ChEBI" id="CHEBI:57540"/>
        <dbReference type="ChEBI" id="CHEBI:57595"/>
        <dbReference type="ChEBI" id="CHEBI:57699"/>
        <dbReference type="ChEBI" id="CHEBI:57945"/>
        <dbReference type="EC" id="1.1.1.23"/>
    </reaction>
</comment>
<dbReference type="PANTHER" id="PTHR21256">
    <property type="entry name" value="HISTIDINOL DEHYDROGENASE HDH"/>
    <property type="match status" value="1"/>
</dbReference>